<dbReference type="InterPro" id="IPR021109">
    <property type="entry name" value="Peptidase_aspartic_dom_sf"/>
</dbReference>
<proteinExistence type="predicted"/>
<protein>
    <recommendedName>
        <fullName evidence="3">Peptidase A2 domain-containing protein</fullName>
    </recommendedName>
</protein>
<reference evidence="1 2" key="1">
    <citation type="journal article" date="2016" name="Nat. Commun.">
        <title>Thousands of microbial genomes shed light on interconnected biogeochemical processes in an aquifer system.</title>
        <authorList>
            <person name="Anantharaman K."/>
            <person name="Brown C.T."/>
            <person name="Hug L.A."/>
            <person name="Sharon I."/>
            <person name="Castelle C.J."/>
            <person name="Probst A.J."/>
            <person name="Thomas B.C."/>
            <person name="Singh A."/>
            <person name="Wilkins M.J."/>
            <person name="Karaoz U."/>
            <person name="Brodie E.L."/>
            <person name="Williams K.H."/>
            <person name="Hubbard S.S."/>
            <person name="Banfield J.F."/>
        </authorList>
    </citation>
    <scope>NUCLEOTIDE SEQUENCE [LARGE SCALE GENOMIC DNA]</scope>
</reference>
<dbReference type="AlphaFoldDB" id="A0A1F4U486"/>
<comment type="caution">
    <text evidence="1">The sequence shown here is derived from an EMBL/GenBank/DDBJ whole genome shotgun (WGS) entry which is preliminary data.</text>
</comment>
<evidence type="ECO:0008006" key="3">
    <source>
        <dbReference type="Google" id="ProtNLM"/>
    </source>
</evidence>
<gene>
    <name evidence="1" type="ORF">A2438_06800</name>
</gene>
<evidence type="ECO:0000313" key="1">
    <source>
        <dbReference type="EMBL" id="OGC39677.1"/>
    </source>
</evidence>
<dbReference type="Proteomes" id="UP000179242">
    <property type="component" value="Unassembled WGS sequence"/>
</dbReference>
<sequence length="136" mass="15461">MITFRYKKERNRRGTEVYRPVAEVILENGEKSVAVSMYIDSGADISMIPLSIGKALGFDQRTEEIKEIKGIAGEAIPYIIKEVGFKFPGYAFKGRIGWALIEEVPLLLGRFDVFAKFKIVFDETEKFILFIPKHPA</sequence>
<organism evidence="1 2">
    <name type="scientific">candidate division WOR-1 bacterium RIFOXYC2_FULL_46_14</name>
    <dbReference type="NCBI Taxonomy" id="1802587"/>
    <lineage>
        <taxon>Bacteria</taxon>
        <taxon>Bacillati</taxon>
        <taxon>Saganbacteria</taxon>
    </lineage>
</organism>
<accession>A0A1F4U486</accession>
<dbReference type="EMBL" id="MEUJ01000006">
    <property type="protein sequence ID" value="OGC39677.1"/>
    <property type="molecule type" value="Genomic_DNA"/>
</dbReference>
<name>A0A1F4U486_UNCSA</name>
<dbReference type="Gene3D" id="2.40.70.10">
    <property type="entry name" value="Acid Proteases"/>
    <property type="match status" value="1"/>
</dbReference>
<evidence type="ECO:0000313" key="2">
    <source>
        <dbReference type="Proteomes" id="UP000179242"/>
    </source>
</evidence>
<dbReference type="SUPFAM" id="SSF50630">
    <property type="entry name" value="Acid proteases"/>
    <property type="match status" value="1"/>
</dbReference>